<dbReference type="GeneID" id="18935498"/>
<dbReference type="SUPFAM" id="SSF82199">
    <property type="entry name" value="SET domain"/>
    <property type="match status" value="1"/>
</dbReference>
<dbReference type="RefSeq" id="XP_007413502.1">
    <property type="nucleotide sequence ID" value="XM_007413440.1"/>
</dbReference>
<dbReference type="InParanoid" id="F4RW78"/>
<dbReference type="InterPro" id="IPR011383">
    <property type="entry name" value="N-lys_methylase_SETD6"/>
</dbReference>
<dbReference type="STRING" id="747676.F4RW78"/>
<evidence type="ECO:0000256" key="2">
    <source>
        <dbReference type="ARBA" id="ARBA00022679"/>
    </source>
</evidence>
<feature type="region of interest" description="Disordered" evidence="5">
    <location>
        <begin position="209"/>
        <end position="232"/>
    </location>
</feature>
<dbReference type="Gene3D" id="3.90.1410.10">
    <property type="entry name" value="set domain protein methyltransferase, domain 1"/>
    <property type="match status" value="1"/>
</dbReference>
<keyword evidence="3 4" id="KW-0949">S-adenosyl-L-methionine</keyword>
<dbReference type="EC" id="2.1.1.-" evidence="4"/>
<dbReference type="EMBL" id="GL883125">
    <property type="protein sequence ID" value="EGG03367.1"/>
    <property type="molecule type" value="Genomic_DNA"/>
</dbReference>
<dbReference type="InterPro" id="IPR036464">
    <property type="entry name" value="Rubisco_LSMT_subst-bd_sf"/>
</dbReference>
<dbReference type="VEuPathDB" id="FungiDB:MELLADRAFT_90239"/>
<evidence type="ECO:0000256" key="3">
    <source>
        <dbReference type="ARBA" id="ARBA00022691"/>
    </source>
</evidence>
<dbReference type="KEGG" id="mlr:MELLADRAFT_90239"/>
<protein>
    <recommendedName>
        <fullName evidence="4">Ribosomal lysine N-methyltransferase 4</fullName>
        <ecNumber evidence="4">2.1.1.-</ecNumber>
    </recommendedName>
</protein>
<dbReference type="Pfam" id="PF09273">
    <property type="entry name" value="Rubis-subs-bind"/>
    <property type="match status" value="1"/>
</dbReference>
<reference evidence="8" key="1">
    <citation type="journal article" date="2011" name="Proc. Natl. Acad. Sci. U.S.A.">
        <title>Obligate biotrophy features unraveled by the genomic analysis of rust fungi.</title>
        <authorList>
            <person name="Duplessis S."/>
            <person name="Cuomo C.A."/>
            <person name="Lin Y.-C."/>
            <person name="Aerts A."/>
            <person name="Tisserant E."/>
            <person name="Veneault-Fourrey C."/>
            <person name="Joly D.L."/>
            <person name="Hacquard S."/>
            <person name="Amselem J."/>
            <person name="Cantarel B.L."/>
            <person name="Chiu R."/>
            <person name="Coutinho P.M."/>
            <person name="Feau N."/>
            <person name="Field M."/>
            <person name="Frey P."/>
            <person name="Gelhaye E."/>
            <person name="Goldberg J."/>
            <person name="Grabherr M.G."/>
            <person name="Kodira C.D."/>
            <person name="Kohler A."/>
            <person name="Kuees U."/>
            <person name="Lindquist E.A."/>
            <person name="Lucas S.M."/>
            <person name="Mago R."/>
            <person name="Mauceli E."/>
            <person name="Morin E."/>
            <person name="Murat C."/>
            <person name="Pangilinan J.L."/>
            <person name="Park R."/>
            <person name="Pearson M."/>
            <person name="Quesneville H."/>
            <person name="Rouhier N."/>
            <person name="Sakthikumar S."/>
            <person name="Salamov A.A."/>
            <person name="Schmutz J."/>
            <person name="Selles B."/>
            <person name="Shapiro H."/>
            <person name="Tanguay P."/>
            <person name="Tuskan G.A."/>
            <person name="Henrissat B."/>
            <person name="Van de Peer Y."/>
            <person name="Rouze P."/>
            <person name="Ellis J.G."/>
            <person name="Dodds P.N."/>
            <person name="Schein J.E."/>
            <person name="Zhong S."/>
            <person name="Hamelin R.C."/>
            <person name="Grigoriev I.V."/>
            <person name="Szabo L.J."/>
            <person name="Martin F."/>
        </authorList>
    </citation>
    <scope>NUCLEOTIDE SEQUENCE [LARGE SCALE GENOMIC DNA]</scope>
    <source>
        <strain evidence="8">98AG31 / pathotype 3-4-7</strain>
    </source>
</reference>
<organism evidence="8">
    <name type="scientific">Melampsora larici-populina (strain 98AG31 / pathotype 3-4-7)</name>
    <name type="common">Poplar leaf rust fungus</name>
    <dbReference type="NCBI Taxonomy" id="747676"/>
    <lineage>
        <taxon>Eukaryota</taxon>
        <taxon>Fungi</taxon>
        <taxon>Dikarya</taxon>
        <taxon>Basidiomycota</taxon>
        <taxon>Pucciniomycotina</taxon>
        <taxon>Pucciniomycetes</taxon>
        <taxon>Pucciniales</taxon>
        <taxon>Melampsoraceae</taxon>
        <taxon>Melampsora</taxon>
    </lineage>
</organism>
<evidence type="ECO:0000313" key="7">
    <source>
        <dbReference type="EMBL" id="EGG03367.1"/>
    </source>
</evidence>
<dbReference type="HOGENOM" id="CLU_017135_0_0_1"/>
<name>F4RW78_MELLP</name>
<feature type="region of interest" description="Disordered" evidence="5">
    <location>
        <begin position="487"/>
        <end position="509"/>
    </location>
</feature>
<proteinExistence type="inferred from homology"/>
<evidence type="ECO:0000256" key="4">
    <source>
        <dbReference type="PIRNR" id="PIRNR011771"/>
    </source>
</evidence>
<keyword evidence="4" id="KW-0539">Nucleus</keyword>
<comment type="similarity">
    <text evidence="4">Belongs to the class V-like SAM-binding methyltransferase superfamily. Histone-lysine methyltransferase family. SETD6 subfamily.</text>
</comment>
<dbReference type="FunCoup" id="F4RW78">
    <property type="interactions" value="286"/>
</dbReference>
<dbReference type="PROSITE" id="PS50280">
    <property type="entry name" value="SET"/>
    <property type="match status" value="1"/>
</dbReference>
<comment type="function">
    <text evidence="4">S-adenosyl-L-methionine-dependent protein-lysine N-methyltransferase that monomethylates 60S ribosomal protein L42.</text>
</comment>
<dbReference type="Pfam" id="PF00856">
    <property type="entry name" value="SET"/>
    <property type="match status" value="1"/>
</dbReference>
<evidence type="ECO:0000256" key="1">
    <source>
        <dbReference type="ARBA" id="ARBA00022603"/>
    </source>
</evidence>
<dbReference type="OrthoDB" id="341421at2759"/>
<keyword evidence="2 4" id="KW-0808">Transferase</keyword>
<dbReference type="PIRSF" id="PIRSF011771">
    <property type="entry name" value="RMS1_SET"/>
    <property type="match status" value="1"/>
</dbReference>
<evidence type="ECO:0000256" key="5">
    <source>
        <dbReference type="SAM" id="MobiDB-lite"/>
    </source>
</evidence>
<dbReference type="PANTHER" id="PTHR13271">
    <property type="entry name" value="UNCHARACTERIZED PUTATIVE METHYLTRANSFERASE"/>
    <property type="match status" value="1"/>
</dbReference>
<keyword evidence="8" id="KW-1185">Reference proteome</keyword>
<dbReference type="GO" id="GO:0005634">
    <property type="term" value="C:nucleus"/>
    <property type="evidence" value="ECO:0007669"/>
    <property type="project" value="UniProtKB-SubCell"/>
</dbReference>
<dbReference type="SUPFAM" id="SSF81822">
    <property type="entry name" value="RuBisCo LSMT C-terminal, substrate-binding domain"/>
    <property type="match status" value="1"/>
</dbReference>
<gene>
    <name evidence="7" type="ORF">MELLADRAFT_90239</name>
</gene>
<dbReference type="eggNOG" id="KOG1338">
    <property type="taxonomic scope" value="Eukaryota"/>
</dbReference>
<dbReference type="AlphaFoldDB" id="F4RW78"/>
<feature type="domain" description="SET" evidence="6">
    <location>
        <begin position="25"/>
        <end position="305"/>
    </location>
</feature>
<dbReference type="GO" id="GO:0032259">
    <property type="term" value="P:methylation"/>
    <property type="evidence" value="ECO:0007669"/>
    <property type="project" value="UniProtKB-KW"/>
</dbReference>
<dbReference type="Gene3D" id="3.90.1420.10">
    <property type="entry name" value="Rubisco LSMT, substrate-binding domain"/>
    <property type="match status" value="1"/>
</dbReference>
<dbReference type="InterPro" id="IPR015353">
    <property type="entry name" value="Rubisco_LSMT_subst-bd"/>
</dbReference>
<sequence>MNSSSETRIEAFNHWLKDRGVIQHPSISIHHFGHQGHGLIATEDIEAGTILFSIPRPPVSNSPLLTIGTSDFLSKLGTSDAEKISRNWIPLLMTMMWERARGYDQSVPSHMSWRPYFEMMPTEFDTLMFWSDDELKELQASTVLGKEEAEADYHQLVAPLIRSRSDLFPIPTSNQGKVWTWDDFYGLQIYHLMGSLALSRSFEVDVVPETDNHDEEEEVDDDKSIEDQDENGDISMTAASASSTGIIEEEVGLNTSEGVAMVPLADILNAKSGCENAKLFYEPTTLNMTTTKSIRKGEQIYNTYADPPNADLLRRYGHVDDENPFDLAEVSLELCIRLAAESLHPSDPQNQNTLDELKSRAKWALEVSDIDEIFMLPTKSQREPKEILPDELVIMLRILLSTEEEFQTWKSKGKVPKPAMSEPIAQLAIQILSNRLNQYSTTIQNDQDLLKDQSLSRRKLKSIKVRLGEKLILNDLLNDLNKSIQINNGKRKSQNQLEKTKKNTKKSKT</sequence>
<dbReference type="Proteomes" id="UP000001072">
    <property type="component" value="Unassembled WGS sequence"/>
</dbReference>
<dbReference type="PANTHER" id="PTHR13271:SF34">
    <property type="entry name" value="N-LYSINE METHYLTRANSFERASE SETD6"/>
    <property type="match status" value="1"/>
</dbReference>
<dbReference type="InterPro" id="IPR001214">
    <property type="entry name" value="SET_dom"/>
</dbReference>
<comment type="subcellular location">
    <subcellularLocation>
        <location evidence="4">Nucleus</location>
    </subcellularLocation>
</comment>
<dbReference type="GO" id="GO:0016279">
    <property type="term" value="F:protein-lysine N-methyltransferase activity"/>
    <property type="evidence" value="ECO:0007669"/>
    <property type="project" value="UniProtKB-UniRule"/>
</dbReference>
<dbReference type="InterPro" id="IPR050600">
    <property type="entry name" value="SETD3_SETD6_MTase"/>
</dbReference>
<accession>F4RW78</accession>
<evidence type="ECO:0000259" key="6">
    <source>
        <dbReference type="PROSITE" id="PS50280"/>
    </source>
</evidence>
<evidence type="ECO:0000313" key="8">
    <source>
        <dbReference type="Proteomes" id="UP000001072"/>
    </source>
</evidence>
<keyword evidence="1 4" id="KW-0489">Methyltransferase</keyword>
<dbReference type="InterPro" id="IPR046341">
    <property type="entry name" value="SET_dom_sf"/>
</dbReference>